<organism evidence="1 2">
    <name type="scientific">Lentinula lateritia</name>
    <dbReference type="NCBI Taxonomy" id="40482"/>
    <lineage>
        <taxon>Eukaryota</taxon>
        <taxon>Fungi</taxon>
        <taxon>Dikarya</taxon>
        <taxon>Basidiomycota</taxon>
        <taxon>Agaricomycotina</taxon>
        <taxon>Agaricomycetes</taxon>
        <taxon>Agaricomycetidae</taxon>
        <taxon>Agaricales</taxon>
        <taxon>Marasmiineae</taxon>
        <taxon>Omphalotaceae</taxon>
        <taxon>Lentinula</taxon>
    </lineage>
</organism>
<name>A0ABQ8VBY6_9AGAR</name>
<gene>
    <name evidence="1" type="ORF">C8R41DRAFT_770995</name>
</gene>
<accession>A0ABQ8VBY6</accession>
<evidence type="ECO:0000313" key="1">
    <source>
        <dbReference type="EMBL" id="KAJ4481311.1"/>
    </source>
</evidence>
<sequence>MSSKAPLPRHRNLHEYSDRQSSAAHSRPHFPPLPDLRFEVTYLQSIQPYIRFHQRPANARPANAKTKIPDFAKIDQTTSMKTESLKLLEGEEVIEIEWMGVLWITVRDQIISPLIQGTLWALVSFYVSPFSARVGHGLVERLPSRPASTKKGRGAELFRDWVKGLGLSSSTR</sequence>
<protein>
    <recommendedName>
        <fullName evidence="3">DUF1279 domain-containing protein</fullName>
    </recommendedName>
</protein>
<dbReference type="PANTHER" id="PTHR38699:SF1">
    <property type="entry name" value="MITOPHAGY RECEPTOR ATG43"/>
    <property type="match status" value="1"/>
</dbReference>
<reference evidence="1" key="1">
    <citation type="submission" date="2022-08" db="EMBL/GenBank/DDBJ databases">
        <title>A Global Phylogenomic Analysis of the Shiitake Genus Lentinula.</title>
        <authorList>
            <consortium name="DOE Joint Genome Institute"/>
            <person name="Sierra-Patev S."/>
            <person name="Min B."/>
            <person name="Naranjo-Ortiz M."/>
            <person name="Looney B."/>
            <person name="Konkel Z."/>
            <person name="Slot J.C."/>
            <person name="Sakamoto Y."/>
            <person name="Steenwyk J.L."/>
            <person name="Rokas A."/>
            <person name="Carro J."/>
            <person name="Camarero S."/>
            <person name="Ferreira P."/>
            <person name="Molpeceres G."/>
            <person name="Ruiz-Duenas F.J."/>
            <person name="Serrano A."/>
            <person name="Henrissat B."/>
            <person name="Drula E."/>
            <person name="Hughes K.W."/>
            <person name="Mata J.L."/>
            <person name="Ishikawa N.K."/>
            <person name="Vargas-Isla R."/>
            <person name="Ushijima S."/>
            <person name="Smith C.A."/>
            <person name="Ahrendt S."/>
            <person name="Andreopoulos W."/>
            <person name="He G."/>
            <person name="Labutti K."/>
            <person name="Lipzen A."/>
            <person name="Ng V."/>
            <person name="Riley R."/>
            <person name="Sandor L."/>
            <person name="Barry K."/>
            <person name="Martinez A.T."/>
            <person name="Xiao Y."/>
            <person name="Gibbons J.G."/>
            <person name="Terashima K."/>
            <person name="Grigoriev I.V."/>
            <person name="Hibbett D.S."/>
        </authorList>
    </citation>
    <scope>NUCLEOTIDE SEQUENCE</scope>
    <source>
        <strain evidence="1">RHP3577 ss4</strain>
    </source>
</reference>
<proteinExistence type="predicted"/>
<dbReference type="EMBL" id="JANVFT010000059">
    <property type="protein sequence ID" value="KAJ4481311.1"/>
    <property type="molecule type" value="Genomic_DNA"/>
</dbReference>
<dbReference type="PANTHER" id="PTHR38699">
    <property type="entry name" value="CHROMOSOME 1, WHOLE GENOME SHOTGUN SEQUENCE"/>
    <property type="match status" value="1"/>
</dbReference>
<evidence type="ECO:0008006" key="3">
    <source>
        <dbReference type="Google" id="ProtNLM"/>
    </source>
</evidence>
<keyword evidence="2" id="KW-1185">Reference proteome</keyword>
<evidence type="ECO:0000313" key="2">
    <source>
        <dbReference type="Proteomes" id="UP001150217"/>
    </source>
</evidence>
<dbReference type="Proteomes" id="UP001150217">
    <property type="component" value="Unassembled WGS sequence"/>
</dbReference>
<dbReference type="InterPro" id="IPR013898">
    <property type="entry name" value="Atg43"/>
</dbReference>
<comment type="caution">
    <text evidence="1">The sequence shown here is derived from an EMBL/GenBank/DDBJ whole genome shotgun (WGS) entry which is preliminary data.</text>
</comment>
<dbReference type="Pfam" id="PF08589">
    <property type="entry name" value="ATG43"/>
    <property type="match status" value="1"/>
</dbReference>